<dbReference type="Proteomes" id="UP000614601">
    <property type="component" value="Unassembled WGS sequence"/>
</dbReference>
<dbReference type="EMBL" id="CAJFDH010000006">
    <property type="protein sequence ID" value="CAD5229573.1"/>
    <property type="molecule type" value="Genomic_DNA"/>
</dbReference>
<organism evidence="2 3">
    <name type="scientific">Bursaphelenchus okinawaensis</name>
    <dbReference type="NCBI Taxonomy" id="465554"/>
    <lineage>
        <taxon>Eukaryota</taxon>
        <taxon>Metazoa</taxon>
        <taxon>Ecdysozoa</taxon>
        <taxon>Nematoda</taxon>
        <taxon>Chromadorea</taxon>
        <taxon>Rhabditida</taxon>
        <taxon>Tylenchina</taxon>
        <taxon>Tylenchomorpha</taxon>
        <taxon>Aphelenchoidea</taxon>
        <taxon>Aphelenchoididae</taxon>
        <taxon>Bursaphelenchus</taxon>
    </lineage>
</organism>
<dbReference type="EMBL" id="CAJFCW020000006">
    <property type="protein sequence ID" value="CAG9127005.1"/>
    <property type="molecule type" value="Genomic_DNA"/>
</dbReference>
<keyword evidence="3" id="KW-1185">Reference proteome</keyword>
<comment type="caution">
    <text evidence="2">The sequence shown here is derived from an EMBL/GenBank/DDBJ whole genome shotgun (WGS) entry which is preliminary data.</text>
</comment>
<feature type="chain" id="PRO_5035595833" evidence="1">
    <location>
        <begin position="21"/>
        <end position="161"/>
    </location>
</feature>
<dbReference type="OrthoDB" id="5848803at2759"/>
<name>A0A811LR09_9BILA</name>
<sequence length="161" mass="18797">MVKCTFFFLLMFVVVNIGESEDVYTLSTNDGVLSLPRQPYYQYLLRMKTNGRFQKRSLGIYPIFDEWRELMKDKVDEAKEALATCIQQTSDAIVKECTYVGKHWPCLKGTFYNNDTGLVEHFYNVTQLALLDCTTRHGSENEIKDYCCASKDRCYRQCYNP</sequence>
<dbReference type="AlphaFoldDB" id="A0A811LR09"/>
<dbReference type="Proteomes" id="UP000783686">
    <property type="component" value="Unassembled WGS sequence"/>
</dbReference>
<keyword evidence="1" id="KW-0732">Signal</keyword>
<protein>
    <submittedName>
        <fullName evidence="2">Uncharacterized protein</fullName>
    </submittedName>
</protein>
<feature type="signal peptide" evidence="1">
    <location>
        <begin position="1"/>
        <end position="20"/>
    </location>
</feature>
<proteinExistence type="predicted"/>
<evidence type="ECO:0000313" key="3">
    <source>
        <dbReference type="Proteomes" id="UP000614601"/>
    </source>
</evidence>
<gene>
    <name evidence="2" type="ORF">BOKJ2_LOCUS13632</name>
</gene>
<evidence type="ECO:0000256" key="1">
    <source>
        <dbReference type="SAM" id="SignalP"/>
    </source>
</evidence>
<accession>A0A811LR09</accession>
<evidence type="ECO:0000313" key="2">
    <source>
        <dbReference type="EMBL" id="CAD5229573.1"/>
    </source>
</evidence>
<reference evidence="2" key="1">
    <citation type="submission" date="2020-09" db="EMBL/GenBank/DDBJ databases">
        <authorList>
            <person name="Kikuchi T."/>
        </authorList>
    </citation>
    <scope>NUCLEOTIDE SEQUENCE</scope>
    <source>
        <strain evidence="2">SH1</strain>
    </source>
</reference>